<proteinExistence type="predicted"/>
<dbReference type="AlphaFoldDB" id="A0A6B8TRG6"/>
<feature type="transmembrane region" description="Helical" evidence="3">
    <location>
        <begin position="6"/>
        <end position="24"/>
    </location>
</feature>
<keyword evidence="1" id="KW-0175">Coiled coil</keyword>
<dbReference type="Proteomes" id="UP000426857">
    <property type="component" value="Chromosome"/>
</dbReference>
<feature type="coiled-coil region" evidence="1">
    <location>
        <begin position="47"/>
        <end position="74"/>
    </location>
</feature>
<organism evidence="4 5">
    <name type="scientific">Corynebacterium xerosis</name>
    <dbReference type="NCBI Taxonomy" id="1725"/>
    <lineage>
        <taxon>Bacteria</taxon>
        <taxon>Bacillati</taxon>
        <taxon>Actinomycetota</taxon>
        <taxon>Actinomycetes</taxon>
        <taxon>Mycobacteriales</taxon>
        <taxon>Corynebacteriaceae</taxon>
        <taxon>Corynebacterium</taxon>
    </lineage>
</organism>
<feature type="region of interest" description="Disordered" evidence="2">
    <location>
        <begin position="97"/>
        <end position="126"/>
    </location>
</feature>
<accession>A0A6B8TRG6</accession>
<keyword evidence="3" id="KW-0812">Transmembrane</keyword>
<sequence length="126" mass="14158">MISNELIIGLATAAVGIITGLLGFRGKKEETSATSLTAMMAKQGDRIDKLWARLDDVERDLRKTRRELAEEQEVGYSLRRLLADAFDWLLEWSAWASSDRRHAPPSPDLTGIEDALRNPRARNPPE</sequence>
<keyword evidence="3" id="KW-1133">Transmembrane helix</keyword>
<dbReference type="KEGG" id="cxe:FOB82_10635"/>
<evidence type="ECO:0000256" key="2">
    <source>
        <dbReference type="SAM" id="MobiDB-lite"/>
    </source>
</evidence>
<dbReference type="EMBL" id="CP046322">
    <property type="protein sequence ID" value="QGS35321.1"/>
    <property type="molecule type" value="Genomic_DNA"/>
</dbReference>
<evidence type="ECO:0000313" key="4">
    <source>
        <dbReference type="EMBL" id="QGS35321.1"/>
    </source>
</evidence>
<gene>
    <name evidence="4" type="ORF">FOB82_10635</name>
</gene>
<reference evidence="4 5" key="1">
    <citation type="submission" date="2019-11" db="EMBL/GenBank/DDBJ databases">
        <title>FDA dAtabase for Regulatory Grade micrObial Sequences (FDA-ARGOS): Supporting development and validation of Infectious Disease Dx tests.</title>
        <authorList>
            <person name="Kerrigan L."/>
            <person name="Long C."/>
            <person name="Tallon L."/>
            <person name="Sadzewicz L."/>
            <person name="Vavikolanu K."/>
            <person name="Mehta A."/>
            <person name="Aluvathingal J."/>
            <person name="Nadendla S."/>
            <person name="Yan Y."/>
            <person name="Sichtig H."/>
        </authorList>
    </citation>
    <scope>NUCLEOTIDE SEQUENCE [LARGE SCALE GENOMIC DNA]</scope>
    <source>
        <strain evidence="4 5">FDAARGOS_674</strain>
    </source>
</reference>
<evidence type="ECO:0000313" key="5">
    <source>
        <dbReference type="Proteomes" id="UP000426857"/>
    </source>
</evidence>
<keyword evidence="3" id="KW-0472">Membrane</keyword>
<evidence type="ECO:0000256" key="1">
    <source>
        <dbReference type="SAM" id="Coils"/>
    </source>
</evidence>
<evidence type="ECO:0000256" key="3">
    <source>
        <dbReference type="SAM" id="Phobius"/>
    </source>
</evidence>
<dbReference type="RefSeq" id="WP_155870257.1">
    <property type="nucleotide sequence ID" value="NZ_CP046322.1"/>
</dbReference>
<protein>
    <submittedName>
        <fullName evidence="4">Uncharacterized protein</fullName>
    </submittedName>
</protein>
<name>A0A6B8TRG6_9CORY</name>